<evidence type="ECO:0000259" key="4">
    <source>
        <dbReference type="PROSITE" id="PS51332"/>
    </source>
</evidence>
<dbReference type="OrthoDB" id="5498228at2"/>
<dbReference type="Gene3D" id="1.10.1240.10">
    <property type="entry name" value="Methionine synthase domain"/>
    <property type="match status" value="1"/>
</dbReference>
<dbReference type="Gene3D" id="3.40.50.280">
    <property type="entry name" value="Cobalamin-binding domain"/>
    <property type="match status" value="1"/>
</dbReference>
<dbReference type="InterPro" id="IPR036594">
    <property type="entry name" value="Meth_synthase_dom"/>
</dbReference>
<dbReference type="GO" id="GO:0008705">
    <property type="term" value="F:methionine synthase activity"/>
    <property type="evidence" value="ECO:0007669"/>
    <property type="project" value="TreeGrafter"/>
</dbReference>
<evidence type="ECO:0000313" key="6">
    <source>
        <dbReference type="Proteomes" id="UP000315995"/>
    </source>
</evidence>
<evidence type="ECO:0000256" key="2">
    <source>
        <dbReference type="ARBA" id="ARBA00023285"/>
    </source>
</evidence>
<dbReference type="GO" id="GO:0046872">
    <property type="term" value="F:metal ion binding"/>
    <property type="evidence" value="ECO:0007669"/>
    <property type="project" value="UniProtKB-KW"/>
</dbReference>
<dbReference type="InterPro" id="IPR050554">
    <property type="entry name" value="Met_Synthase/Corrinoid"/>
</dbReference>
<dbReference type="EMBL" id="CP041186">
    <property type="protein sequence ID" value="QDG51035.1"/>
    <property type="molecule type" value="Genomic_DNA"/>
</dbReference>
<dbReference type="InterPro" id="IPR006158">
    <property type="entry name" value="Cobalamin-bd"/>
</dbReference>
<dbReference type="SUPFAM" id="SSF52242">
    <property type="entry name" value="Cobalamin (vitamin B12)-binding domain"/>
    <property type="match status" value="1"/>
</dbReference>
<gene>
    <name evidence="5" type="ORF">FIV42_09910</name>
</gene>
<evidence type="ECO:0000256" key="1">
    <source>
        <dbReference type="ARBA" id="ARBA00022723"/>
    </source>
</evidence>
<evidence type="ECO:0000256" key="3">
    <source>
        <dbReference type="SAM" id="MobiDB-lite"/>
    </source>
</evidence>
<protein>
    <recommendedName>
        <fullName evidence="4">B12-binding domain-containing protein</fullName>
    </recommendedName>
</protein>
<proteinExistence type="predicted"/>
<sequence length="228" mass="25071">MCRAHHRRVPEGMMDSASRTSSSRQPNYWQSEYIAAALAGDRRRAWQVVSDALDAGLSVASVYKDVLAWAQAEIGDCWADSEISVAQEHMASAVTQSVVARLYAYIESERSRGCVLLGGVEGEEHVLPAQLAADLLELEGWNVAFLGTNIPSEDFLKAIEDERPDVVGLSLTMAPDLPTAVTLIRDIRKRFGDLPIVLGGRAAAELREVAEDLDIEICDDLETFRREV</sequence>
<dbReference type="GO" id="GO:0046653">
    <property type="term" value="P:tetrahydrofolate metabolic process"/>
    <property type="evidence" value="ECO:0007669"/>
    <property type="project" value="TreeGrafter"/>
</dbReference>
<dbReference type="AlphaFoldDB" id="A0A4Y6PTD0"/>
<evidence type="ECO:0000313" key="5">
    <source>
        <dbReference type="EMBL" id="QDG51035.1"/>
    </source>
</evidence>
<dbReference type="Pfam" id="PF02607">
    <property type="entry name" value="B12-binding_2"/>
    <property type="match status" value="1"/>
</dbReference>
<accession>A0A4Y6PTD0</accession>
<dbReference type="Proteomes" id="UP000315995">
    <property type="component" value="Chromosome"/>
</dbReference>
<keyword evidence="6" id="KW-1185">Reference proteome</keyword>
<reference evidence="5 6" key="1">
    <citation type="submission" date="2019-06" db="EMBL/GenBank/DDBJ databases">
        <title>Persicimonas caeni gen. nov., sp. nov., a predatory bacterium isolated from solar saltern.</title>
        <authorList>
            <person name="Wang S."/>
        </authorList>
    </citation>
    <scope>NUCLEOTIDE SEQUENCE [LARGE SCALE GENOMIC DNA]</scope>
    <source>
        <strain evidence="5 6">YN101</strain>
    </source>
</reference>
<dbReference type="GO" id="GO:0031419">
    <property type="term" value="F:cobalamin binding"/>
    <property type="evidence" value="ECO:0007669"/>
    <property type="project" value="InterPro"/>
</dbReference>
<keyword evidence="1" id="KW-0479">Metal-binding</keyword>
<dbReference type="PROSITE" id="PS51332">
    <property type="entry name" value="B12_BINDING"/>
    <property type="match status" value="1"/>
</dbReference>
<dbReference type="GO" id="GO:0050667">
    <property type="term" value="P:homocysteine metabolic process"/>
    <property type="evidence" value="ECO:0007669"/>
    <property type="project" value="TreeGrafter"/>
</dbReference>
<dbReference type="InterPro" id="IPR036724">
    <property type="entry name" value="Cobalamin-bd_sf"/>
</dbReference>
<keyword evidence="2" id="KW-0170">Cobalt</keyword>
<feature type="domain" description="B12-binding" evidence="4">
    <location>
        <begin position="112"/>
        <end position="228"/>
    </location>
</feature>
<name>A0A4Y6PTD0_PERCE</name>
<dbReference type="GO" id="GO:0005829">
    <property type="term" value="C:cytosol"/>
    <property type="evidence" value="ECO:0007669"/>
    <property type="project" value="TreeGrafter"/>
</dbReference>
<feature type="region of interest" description="Disordered" evidence="3">
    <location>
        <begin position="1"/>
        <end position="24"/>
    </location>
</feature>
<accession>A0A5B8Y860</accession>
<dbReference type="InterPro" id="IPR003759">
    <property type="entry name" value="Cbl-bd_cap"/>
</dbReference>
<organism evidence="5 6">
    <name type="scientific">Persicimonas caeni</name>
    <dbReference type="NCBI Taxonomy" id="2292766"/>
    <lineage>
        <taxon>Bacteria</taxon>
        <taxon>Deltaproteobacteria</taxon>
        <taxon>Bradymonadales</taxon>
        <taxon>Bradymonadaceae</taxon>
        <taxon>Persicimonas</taxon>
    </lineage>
</organism>
<dbReference type="Pfam" id="PF02310">
    <property type="entry name" value="B12-binding"/>
    <property type="match status" value="1"/>
</dbReference>
<dbReference type="PANTHER" id="PTHR45833">
    <property type="entry name" value="METHIONINE SYNTHASE"/>
    <property type="match status" value="1"/>
</dbReference>
<dbReference type="PANTHER" id="PTHR45833:SF1">
    <property type="entry name" value="METHIONINE SYNTHASE"/>
    <property type="match status" value="1"/>
</dbReference>